<protein>
    <submittedName>
        <fullName evidence="1">Uncharacterized protein</fullName>
    </submittedName>
</protein>
<gene>
    <name evidence="1" type="ORF">MANES_16G079650v8</name>
</gene>
<dbReference type="EMBL" id="CM004402">
    <property type="protein sequence ID" value="KAG8635938.1"/>
    <property type="molecule type" value="Genomic_DNA"/>
</dbReference>
<reference evidence="2" key="1">
    <citation type="journal article" date="2016" name="Nat. Biotechnol.">
        <title>Sequencing wild and cultivated cassava and related species reveals extensive interspecific hybridization and genetic diversity.</title>
        <authorList>
            <person name="Bredeson J.V."/>
            <person name="Lyons J.B."/>
            <person name="Prochnik S.E."/>
            <person name="Wu G.A."/>
            <person name="Ha C.M."/>
            <person name="Edsinger-Gonzales E."/>
            <person name="Grimwood J."/>
            <person name="Schmutz J."/>
            <person name="Rabbi I.Y."/>
            <person name="Egesi C."/>
            <person name="Nauluvula P."/>
            <person name="Lebot V."/>
            <person name="Ndunguru J."/>
            <person name="Mkamilo G."/>
            <person name="Bart R.S."/>
            <person name="Setter T.L."/>
            <person name="Gleadow R.M."/>
            <person name="Kulakow P."/>
            <person name="Ferguson M.E."/>
            <person name="Rounsley S."/>
            <person name="Rokhsar D.S."/>
        </authorList>
    </citation>
    <scope>NUCLEOTIDE SEQUENCE [LARGE SCALE GENOMIC DNA]</scope>
    <source>
        <strain evidence="2">cv. AM560-2</strain>
    </source>
</reference>
<organism evidence="1 2">
    <name type="scientific">Manihot esculenta</name>
    <name type="common">Cassava</name>
    <name type="synonym">Jatropha manihot</name>
    <dbReference type="NCBI Taxonomy" id="3983"/>
    <lineage>
        <taxon>Eukaryota</taxon>
        <taxon>Viridiplantae</taxon>
        <taxon>Streptophyta</taxon>
        <taxon>Embryophyta</taxon>
        <taxon>Tracheophyta</taxon>
        <taxon>Spermatophyta</taxon>
        <taxon>Magnoliopsida</taxon>
        <taxon>eudicotyledons</taxon>
        <taxon>Gunneridae</taxon>
        <taxon>Pentapetalae</taxon>
        <taxon>rosids</taxon>
        <taxon>fabids</taxon>
        <taxon>Malpighiales</taxon>
        <taxon>Euphorbiaceae</taxon>
        <taxon>Crotonoideae</taxon>
        <taxon>Manihoteae</taxon>
        <taxon>Manihot</taxon>
    </lineage>
</organism>
<name>A0ACB7G6M8_MANES</name>
<evidence type="ECO:0000313" key="2">
    <source>
        <dbReference type="Proteomes" id="UP000091857"/>
    </source>
</evidence>
<comment type="caution">
    <text evidence="1">The sequence shown here is derived from an EMBL/GenBank/DDBJ whole genome shotgun (WGS) entry which is preliminary data.</text>
</comment>
<proteinExistence type="predicted"/>
<keyword evidence="2" id="KW-1185">Reference proteome</keyword>
<accession>A0ACB7G6M8</accession>
<sequence>MLLACLVGCCSCFGYFSSFIGEQTDKHFIPIKSLGLVHSSACLDCGWPTKCDANELSSLILLWPLIDPSILGRCNLVLL</sequence>
<evidence type="ECO:0000313" key="1">
    <source>
        <dbReference type="EMBL" id="KAG8635938.1"/>
    </source>
</evidence>
<dbReference type="Proteomes" id="UP000091857">
    <property type="component" value="Chromosome 16"/>
</dbReference>